<evidence type="ECO:0000313" key="1">
    <source>
        <dbReference type="EMBL" id="CBY15294.1"/>
    </source>
</evidence>
<reference evidence="1" key="1">
    <citation type="journal article" date="2010" name="Science">
        <title>Plasticity of animal genome architecture unmasked by rapid evolution of a pelagic tunicate.</title>
        <authorList>
            <person name="Denoeud F."/>
            <person name="Henriet S."/>
            <person name="Mungpakdee S."/>
            <person name="Aury J.M."/>
            <person name="Da Silva C."/>
            <person name="Brinkmann H."/>
            <person name="Mikhaleva J."/>
            <person name="Olsen L.C."/>
            <person name="Jubin C."/>
            <person name="Canestro C."/>
            <person name="Bouquet J.M."/>
            <person name="Danks G."/>
            <person name="Poulain J."/>
            <person name="Campsteijn C."/>
            <person name="Adamski M."/>
            <person name="Cross I."/>
            <person name="Yadetie F."/>
            <person name="Muffato M."/>
            <person name="Louis A."/>
            <person name="Butcher S."/>
            <person name="Tsagkogeorga G."/>
            <person name="Konrad A."/>
            <person name="Singh S."/>
            <person name="Jensen M.F."/>
            <person name="Cong E.H."/>
            <person name="Eikeseth-Otteraa H."/>
            <person name="Noel B."/>
            <person name="Anthouard V."/>
            <person name="Porcel B.M."/>
            <person name="Kachouri-Lafond R."/>
            <person name="Nishino A."/>
            <person name="Ugolini M."/>
            <person name="Chourrout P."/>
            <person name="Nishida H."/>
            <person name="Aasland R."/>
            <person name="Huzurbazar S."/>
            <person name="Westhof E."/>
            <person name="Delsuc F."/>
            <person name="Lehrach H."/>
            <person name="Reinhardt R."/>
            <person name="Weissenbach J."/>
            <person name="Roy S.W."/>
            <person name="Artiguenave F."/>
            <person name="Postlethwait J.H."/>
            <person name="Manak J.R."/>
            <person name="Thompson E.M."/>
            <person name="Jaillon O."/>
            <person name="Du Pasquier L."/>
            <person name="Boudinot P."/>
            <person name="Liberles D.A."/>
            <person name="Volff J.N."/>
            <person name="Philippe H."/>
            <person name="Lenhard B."/>
            <person name="Roest Crollius H."/>
            <person name="Wincker P."/>
            <person name="Chourrout D."/>
        </authorList>
    </citation>
    <scope>NUCLEOTIDE SEQUENCE [LARGE SCALE GENOMIC DNA]</scope>
</reference>
<sequence length="22" mass="2470">VSALLQIREKAQKSTQLVSQLE</sequence>
<proteinExistence type="predicted"/>
<dbReference type="AlphaFoldDB" id="E4Y082"/>
<feature type="non-terminal residue" evidence="1">
    <location>
        <position position="1"/>
    </location>
</feature>
<gene>
    <name evidence="1" type="ORF">GSOID_T00012193001</name>
</gene>
<dbReference type="InParanoid" id="E4Y082"/>
<accession>E4Y082</accession>
<organism evidence="1">
    <name type="scientific">Oikopleura dioica</name>
    <name type="common">Tunicate</name>
    <dbReference type="NCBI Taxonomy" id="34765"/>
    <lineage>
        <taxon>Eukaryota</taxon>
        <taxon>Metazoa</taxon>
        <taxon>Chordata</taxon>
        <taxon>Tunicata</taxon>
        <taxon>Appendicularia</taxon>
        <taxon>Copelata</taxon>
        <taxon>Oikopleuridae</taxon>
        <taxon>Oikopleura</taxon>
    </lineage>
</organism>
<name>E4Y082_OIKDI</name>
<protein>
    <submittedName>
        <fullName evidence="1">Uncharacterized protein</fullName>
    </submittedName>
</protein>
<dbReference type="Proteomes" id="UP000001307">
    <property type="component" value="Unassembled WGS sequence"/>
</dbReference>
<dbReference type="EMBL" id="FN653468">
    <property type="protein sequence ID" value="CBY15294.1"/>
    <property type="molecule type" value="Genomic_DNA"/>
</dbReference>
<keyword evidence="2" id="KW-1185">Reference proteome</keyword>
<evidence type="ECO:0000313" key="2">
    <source>
        <dbReference type="Proteomes" id="UP000001307"/>
    </source>
</evidence>